<proteinExistence type="predicted"/>
<keyword evidence="2" id="KW-1185">Reference proteome</keyword>
<organism evidence="1 2">
    <name type="scientific">Serratia phage vB_SmaM_ 2050HW</name>
    <dbReference type="NCBI Taxonomy" id="2024252"/>
    <lineage>
        <taxon>Viruses</taxon>
        <taxon>Duplodnaviria</taxon>
        <taxon>Heunggongvirae</taxon>
        <taxon>Uroviricota</taxon>
        <taxon>Caudoviricetes</taxon>
        <taxon>Chimalliviridae</taxon>
        <taxon>Moabitevirus</taxon>
        <taxon>Moabitevirus mv2050HW</taxon>
    </lineage>
</organism>
<name>A0A289ZW41_9CAUD</name>
<dbReference type="EMBL" id="MF285618">
    <property type="protein sequence ID" value="ATA65580.1"/>
    <property type="molecule type" value="Genomic_DNA"/>
</dbReference>
<evidence type="ECO:0000313" key="1">
    <source>
        <dbReference type="EMBL" id="ATA65580.1"/>
    </source>
</evidence>
<reference evidence="2" key="1">
    <citation type="submission" date="2017-06" db="EMBL/GenBank/DDBJ databases">
        <authorList>
            <person name="Zhao X."/>
        </authorList>
    </citation>
    <scope>NUCLEOTIDE SEQUENCE [LARGE SCALE GENOMIC DNA]</scope>
</reference>
<accession>A0A289ZW41</accession>
<protein>
    <submittedName>
        <fullName evidence="1">Uncharacterized protein</fullName>
    </submittedName>
</protein>
<gene>
    <name evidence="1" type="ORF">2050HW_00245</name>
</gene>
<sequence>MKKLTAVIALTAALFSANTLAGTWGSSWAQGTTEVINNNANGSSVNFSCSDDGDKRILFVDTADGRRYDSETDSYTIVAKIDGNEVQFVSTLSRVGEANWAYFWKKAETVKSKTITVIVPNHKPFTVSTAGLKAVAKDKSLKDCFFK</sequence>
<dbReference type="Proteomes" id="UP000223363">
    <property type="component" value="Segment"/>
</dbReference>
<evidence type="ECO:0000313" key="2">
    <source>
        <dbReference type="Proteomes" id="UP000223363"/>
    </source>
</evidence>